<accession>A0ABW2Q7J0</accession>
<proteinExistence type="predicted"/>
<keyword evidence="1" id="KW-1133">Transmembrane helix</keyword>
<feature type="transmembrane region" description="Helical" evidence="1">
    <location>
        <begin position="162"/>
        <end position="186"/>
    </location>
</feature>
<reference evidence="3" key="1">
    <citation type="journal article" date="2019" name="Int. J. Syst. Evol. Microbiol.">
        <title>The Global Catalogue of Microorganisms (GCM) 10K type strain sequencing project: providing services to taxonomists for standard genome sequencing and annotation.</title>
        <authorList>
            <consortium name="The Broad Institute Genomics Platform"/>
            <consortium name="The Broad Institute Genome Sequencing Center for Infectious Disease"/>
            <person name="Wu L."/>
            <person name="Ma J."/>
        </authorList>
    </citation>
    <scope>NUCLEOTIDE SEQUENCE [LARGE SCALE GENOMIC DNA]</scope>
    <source>
        <strain evidence="3">CGMCC 1.16305</strain>
    </source>
</reference>
<dbReference type="InterPro" id="IPR021450">
    <property type="entry name" value="DUF3100"/>
</dbReference>
<evidence type="ECO:0000313" key="3">
    <source>
        <dbReference type="Proteomes" id="UP001596505"/>
    </source>
</evidence>
<comment type="caution">
    <text evidence="2">The sequence shown here is derived from an EMBL/GenBank/DDBJ whole genome shotgun (WGS) entry which is preliminary data.</text>
</comment>
<keyword evidence="1" id="KW-0472">Membrane</keyword>
<dbReference type="RefSeq" id="WP_380970128.1">
    <property type="nucleotide sequence ID" value="NZ_JBHTCO010000045.1"/>
</dbReference>
<feature type="transmembrane region" description="Helical" evidence="1">
    <location>
        <begin position="12"/>
        <end position="28"/>
    </location>
</feature>
<evidence type="ECO:0000256" key="1">
    <source>
        <dbReference type="SAM" id="Phobius"/>
    </source>
</evidence>
<dbReference type="Proteomes" id="UP001596505">
    <property type="component" value="Unassembled WGS sequence"/>
</dbReference>
<feature type="transmembrane region" description="Helical" evidence="1">
    <location>
        <begin position="192"/>
        <end position="217"/>
    </location>
</feature>
<protein>
    <submittedName>
        <fullName evidence="2">DUF3100 domain-containing protein</fullName>
    </submittedName>
</protein>
<gene>
    <name evidence="2" type="ORF">ACFQRG_21440</name>
</gene>
<keyword evidence="3" id="KW-1185">Reference proteome</keyword>
<dbReference type="EMBL" id="JBHTCO010000045">
    <property type="protein sequence ID" value="MFC7395476.1"/>
    <property type="molecule type" value="Genomic_DNA"/>
</dbReference>
<evidence type="ECO:0000313" key="2">
    <source>
        <dbReference type="EMBL" id="MFC7395476.1"/>
    </source>
</evidence>
<name>A0ABW2Q7J0_9BACL</name>
<feature type="transmembrane region" description="Helical" evidence="1">
    <location>
        <begin position="71"/>
        <end position="88"/>
    </location>
</feature>
<keyword evidence="1" id="KW-0812">Transmembrane</keyword>
<feature type="transmembrane region" description="Helical" evidence="1">
    <location>
        <begin position="108"/>
        <end position="127"/>
    </location>
</feature>
<dbReference type="Pfam" id="PF11299">
    <property type="entry name" value="DUF3100"/>
    <property type="match status" value="1"/>
</dbReference>
<organism evidence="2 3">
    <name type="scientific">Scopulibacillus cellulosilyticus</name>
    <dbReference type="NCBI Taxonomy" id="2665665"/>
    <lineage>
        <taxon>Bacteria</taxon>
        <taxon>Bacillati</taxon>
        <taxon>Bacillota</taxon>
        <taxon>Bacilli</taxon>
        <taxon>Bacillales</taxon>
        <taxon>Sporolactobacillaceae</taxon>
        <taxon>Scopulibacillus</taxon>
    </lineage>
</organism>
<feature type="transmembrane region" description="Helical" evidence="1">
    <location>
        <begin position="34"/>
        <end position="59"/>
    </location>
</feature>
<sequence>MTNKMARAKNVKLHIFVFILVVISEFIGTRKFNIGIGVIALFPMLYAMVLGAFISWPSFKWLSNGEMKKAANFLGISVMLFVVKMGTMVGPSLSQVFHSGVSFISQEIGHILGTIVLGLPIAILIGMKREAIGATFSIDREGNLAVIAEKYGADSPEGRGALGVYICGTLFGSIYISFLASILASLKVFDPLSLAMAAGIGSGSMMAAGTGALAVIYPHMAKQIALFAASANMIGSAVGTYLCIFFSLPVTARLYKWLQPILGRKKIKEASPVIRESEDANI</sequence>
<feature type="transmembrane region" description="Helical" evidence="1">
    <location>
        <begin position="224"/>
        <end position="248"/>
    </location>
</feature>